<proteinExistence type="predicted"/>
<feature type="transmembrane region" description="Helical" evidence="1">
    <location>
        <begin position="444"/>
        <end position="464"/>
    </location>
</feature>
<reference evidence="2 3" key="1">
    <citation type="submission" date="2021-06" db="EMBL/GenBank/DDBJ databases">
        <title>Bacillus sp. RD4P76, an endophyte from a halophyte.</title>
        <authorList>
            <person name="Sun J.-Q."/>
        </authorList>
    </citation>
    <scope>NUCLEOTIDE SEQUENCE [LARGE SCALE GENOMIC DNA]</scope>
    <source>
        <strain evidence="2 3">CGMCC 1.15917</strain>
    </source>
</reference>
<sequence>MLHRKKEVDTTEKHPFIRFLGVICYVTAILYLTEAFFPNATLMIIYSLLGGFLLLCTFPFLPKISRIIVLMLVLFGITCFYLEEIPIQEAVLGFGRNTNLLSLFLLIPLIGTFMTTAGYLESLKRFVQSWENKGGHHPYLISFILTATTGIILNFGSMAIVKKIADQSFTSFREQLLTLTIMRAFGFCMLWSPYFVNVGLVLVVFDLTWVDIGKYGMVLAGVYLILSLLMYKYIAFPDDPIIHMDKKEEGKIQRTSLVPLLRFSIVLIVSSFSIDYMLEVNMLTVVSVVAIVLPFIWALFSKILKSFFQDVLIQVQSSFFSLKNELAIFISAGFFGMAISQTNIGPIMSEFLFRTSLGSVYALTILLVLLTTGLAQIGIHPVIIVIGIGSALSPDKFGVSPEYLAVALLVAWTISTTISPFSGQILMASKLMNRQPSVIIRQNVFFIIIVAAVLTFTLYSFYLFGFI</sequence>
<protein>
    <submittedName>
        <fullName evidence="2">Uncharacterized protein</fullName>
    </submittedName>
</protein>
<evidence type="ECO:0000313" key="3">
    <source>
        <dbReference type="Proteomes" id="UP000784880"/>
    </source>
</evidence>
<feature type="transmembrane region" description="Helical" evidence="1">
    <location>
        <begin position="320"/>
        <end position="339"/>
    </location>
</feature>
<keyword evidence="1" id="KW-0812">Transmembrane</keyword>
<accession>A0ABS6J911</accession>
<feature type="transmembrane region" description="Helical" evidence="1">
    <location>
        <begin position="16"/>
        <end position="33"/>
    </location>
</feature>
<feature type="transmembrane region" description="Helical" evidence="1">
    <location>
        <begin position="181"/>
        <end position="205"/>
    </location>
</feature>
<keyword evidence="1" id="KW-0472">Membrane</keyword>
<feature type="transmembrane region" description="Helical" evidence="1">
    <location>
        <begin position="377"/>
        <end position="397"/>
    </location>
</feature>
<dbReference type="Proteomes" id="UP000784880">
    <property type="component" value="Unassembled WGS sequence"/>
</dbReference>
<feature type="transmembrane region" description="Helical" evidence="1">
    <location>
        <begin position="67"/>
        <end position="87"/>
    </location>
</feature>
<evidence type="ECO:0000256" key="1">
    <source>
        <dbReference type="SAM" id="Phobius"/>
    </source>
</evidence>
<comment type="caution">
    <text evidence="2">The sequence shown here is derived from an EMBL/GenBank/DDBJ whole genome shotgun (WGS) entry which is preliminary data.</text>
</comment>
<name>A0ABS6J911_9BACI</name>
<feature type="transmembrane region" description="Helical" evidence="1">
    <location>
        <begin position="40"/>
        <end position="61"/>
    </location>
</feature>
<evidence type="ECO:0000313" key="2">
    <source>
        <dbReference type="EMBL" id="MBU9710181.1"/>
    </source>
</evidence>
<keyword evidence="3" id="KW-1185">Reference proteome</keyword>
<feature type="transmembrane region" description="Helical" evidence="1">
    <location>
        <begin position="99"/>
        <end position="120"/>
    </location>
</feature>
<feature type="transmembrane region" description="Helical" evidence="1">
    <location>
        <begin position="257"/>
        <end position="274"/>
    </location>
</feature>
<gene>
    <name evidence="2" type="ORF">KS419_00180</name>
</gene>
<dbReference type="EMBL" id="JAHQCS010000004">
    <property type="protein sequence ID" value="MBU9710181.1"/>
    <property type="molecule type" value="Genomic_DNA"/>
</dbReference>
<feature type="transmembrane region" description="Helical" evidence="1">
    <location>
        <begin position="217"/>
        <end position="236"/>
    </location>
</feature>
<feature type="transmembrane region" description="Helical" evidence="1">
    <location>
        <begin position="403"/>
        <end position="423"/>
    </location>
</feature>
<feature type="transmembrane region" description="Helical" evidence="1">
    <location>
        <begin position="280"/>
        <end position="300"/>
    </location>
</feature>
<keyword evidence="1" id="KW-1133">Transmembrane helix</keyword>
<feature type="transmembrane region" description="Helical" evidence="1">
    <location>
        <begin position="140"/>
        <end position="161"/>
    </location>
</feature>
<organism evidence="2 3">
    <name type="scientific">Evansella tamaricis</name>
    <dbReference type="NCBI Taxonomy" id="2069301"/>
    <lineage>
        <taxon>Bacteria</taxon>
        <taxon>Bacillati</taxon>
        <taxon>Bacillota</taxon>
        <taxon>Bacilli</taxon>
        <taxon>Bacillales</taxon>
        <taxon>Bacillaceae</taxon>
        <taxon>Evansella</taxon>
    </lineage>
</organism>